<dbReference type="PANTHER" id="PTHR16099">
    <property type="entry name" value="8-OXO-DGTP DIPHOSPHATES NUDT15"/>
    <property type="match status" value="1"/>
</dbReference>
<accession>A0A2M7APR3</accession>
<dbReference type="GO" id="GO:0035539">
    <property type="term" value="F:8-oxo-7,8-dihydrodeoxyguanosine triphosphate pyrophosphatase activity"/>
    <property type="evidence" value="ECO:0007669"/>
    <property type="project" value="TreeGrafter"/>
</dbReference>
<dbReference type="EMBL" id="PEWD01000003">
    <property type="protein sequence ID" value="PIU69372.1"/>
    <property type="molecule type" value="Genomic_DNA"/>
</dbReference>
<dbReference type="AlphaFoldDB" id="A0A2M7APR3"/>
<sequence>MKNQTTKVGFQKNENQKPLVGLGVLVMNDGKILLGKRKGSHGADEWCFPGGHLEFGESFEECAVREVCEETGLKVQNPRFFCISNDLNEIESYAKHYITLFMQVEYINGEPRVMEPEKCIQWGWFAFDSLPDKLFGPTQAAIKCLKNNEVYLPTEKK</sequence>
<evidence type="ECO:0000256" key="1">
    <source>
        <dbReference type="ARBA" id="ARBA00022801"/>
    </source>
</evidence>
<name>A0A2M7APR3_UNCKA</name>
<evidence type="ECO:0000313" key="5">
    <source>
        <dbReference type="Proteomes" id="UP000229916"/>
    </source>
</evidence>
<feature type="domain" description="Nudix hydrolase" evidence="3">
    <location>
        <begin position="17"/>
        <end position="148"/>
    </location>
</feature>
<proteinExistence type="inferred from homology"/>
<comment type="similarity">
    <text evidence="2">Belongs to the Nudix hydrolase family.</text>
</comment>
<protein>
    <submittedName>
        <fullName evidence="4">DNA mismatch repair protein MutT</fullName>
    </submittedName>
</protein>
<dbReference type="InterPro" id="IPR000086">
    <property type="entry name" value="NUDIX_hydrolase_dom"/>
</dbReference>
<dbReference type="PRINTS" id="PR00502">
    <property type="entry name" value="NUDIXFAMILY"/>
</dbReference>
<dbReference type="GO" id="GO:0006203">
    <property type="term" value="P:dGTP catabolic process"/>
    <property type="evidence" value="ECO:0007669"/>
    <property type="project" value="TreeGrafter"/>
</dbReference>
<dbReference type="PANTHER" id="PTHR16099:SF5">
    <property type="entry name" value="NUCLEOTIDE TRIPHOSPHATE DIPHOSPHATASE NUDT15"/>
    <property type="match status" value="1"/>
</dbReference>
<dbReference type="PROSITE" id="PS00893">
    <property type="entry name" value="NUDIX_BOX"/>
    <property type="match status" value="1"/>
</dbReference>
<dbReference type="CDD" id="cd04678">
    <property type="entry name" value="NUDIX_MTH2_Nudt15"/>
    <property type="match status" value="1"/>
</dbReference>
<evidence type="ECO:0000259" key="3">
    <source>
        <dbReference type="PROSITE" id="PS51462"/>
    </source>
</evidence>
<dbReference type="InterPro" id="IPR020476">
    <property type="entry name" value="Nudix_hydrolase"/>
</dbReference>
<evidence type="ECO:0000256" key="2">
    <source>
        <dbReference type="RuleBase" id="RU003476"/>
    </source>
</evidence>
<dbReference type="InterPro" id="IPR015797">
    <property type="entry name" value="NUDIX_hydrolase-like_dom_sf"/>
</dbReference>
<gene>
    <name evidence="4" type="ORF">COS81_00170</name>
</gene>
<organism evidence="4 5">
    <name type="scientific">candidate division WWE3 bacterium CG06_land_8_20_14_3_00_42_16</name>
    <dbReference type="NCBI Taxonomy" id="1975083"/>
    <lineage>
        <taxon>Bacteria</taxon>
        <taxon>Katanobacteria</taxon>
    </lineage>
</organism>
<dbReference type="InterPro" id="IPR020084">
    <property type="entry name" value="NUDIX_hydrolase_CS"/>
</dbReference>
<dbReference type="Gene3D" id="3.90.79.10">
    <property type="entry name" value="Nucleoside Triphosphate Pyrophosphohydrolase"/>
    <property type="match status" value="1"/>
</dbReference>
<comment type="caution">
    <text evidence="4">The sequence shown here is derived from an EMBL/GenBank/DDBJ whole genome shotgun (WGS) entry which is preliminary data.</text>
</comment>
<keyword evidence="1 2" id="KW-0378">Hydrolase</keyword>
<dbReference type="Proteomes" id="UP000229916">
    <property type="component" value="Unassembled WGS sequence"/>
</dbReference>
<reference evidence="5" key="1">
    <citation type="submission" date="2017-09" db="EMBL/GenBank/DDBJ databases">
        <title>Depth-based differentiation of microbial function through sediment-hosted aquifers and enrichment of novel symbionts in the deep terrestrial subsurface.</title>
        <authorList>
            <person name="Probst A.J."/>
            <person name="Ladd B."/>
            <person name="Jarett J.K."/>
            <person name="Geller-Mcgrath D.E."/>
            <person name="Sieber C.M.K."/>
            <person name="Emerson J.B."/>
            <person name="Anantharaman K."/>
            <person name="Thomas B.C."/>
            <person name="Malmstrom R."/>
            <person name="Stieglmeier M."/>
            <person name="Klingl A."/>
            <person name="Woyke T."/>
            <person name="Ryan C.M."/>
            <person name="Banfield J.F."/>
        </authorList>
    </citation>
    <scope>NUCLEOTIDE SEQUENCE [LARGE SCALE GENOMIC DNA]</scope>
</reference>
<dbReference type="Pfam" id="PF00293">
    <property type="entry name" value="NUDIX"/>
    <property type="match status" value="1"/>
</dbReference>
<dbReference type="GO" id="GO:0005829">
    <property type="term" value="C:cytosol"/>
    <property type="evidence" value="ECO:0007669"/>
    <property type="project" value="TreeGrafter"/>
</dbReference>
<dbReference type="FunFam" id="3.90.79.10:FF:000060">
    <property type="entry name" value="Nudix hydrolase 1"/>
    <property type="match status" value="1"/>
</dbReference>
<dbReference type="PROSITE" id="PS51462">
    <property type="entry name" value="NUDIX"/>
    <property type="match status" value="1"/>
</dbReference>
<evidence type="ECO:0000313" key="4">
    <source>
        <dbReference type="EMBL" id="PIU69372.1"/>
    </source>
</evidence>
<dbReference type="SUPFAM" id="SSF55811">
    <property type="entry name" value="Nudix"/>
    <property type="match status" value="1"/>
</dbReference>